<feature type="chain" id="PRO_5027118298" description="Gram-positive cocci surface proteins LPxTG domain-containing protein" evidence="3">
    <location>
        <begin position="32"/>
        <end position="386"/>
    </location>
</feature>
<evidence type="ECO:0000256" key="3">
    <source>
        <dbReference type="SAM" id="SignalP"/>
    </source>
</evidence>
<dbReference type="KEGG" id="cprt:FIC82_018610"/>
<protein>
    <recommendedName>
        <fullName evidence="6">Gram-positive cocci surface proteins LPxTG domain-containing protein</fullName>
    </recommendedName>
</protein>
<dbReference type="RefSeq" id="WP_154799471.1">
    <property type="nucleotide sequence ID" value="NZ_CP052757.1"/>
</dbReference>
<evidence type="ECO:0000313" key="5">
    <source>
        <dbReference type="Proteomes" id="UP000451354"/>
    </source>
</evidence>
<keyword evidence="2" id="KW-0812">Transmembrane</keyword>
<keyword evidence="3" id="KW-0732">Signal</keyword>
<proteinExistence type="predicted"/>
<evidence type="ECO:0000256" key="2">
    <source>
        <dbReference type="SAM" id="Phobius"/>
    </source>
</evidence>
<keyword evidence="2" id="KW-1133">Transmembrane helix</keyword>
<feature type="transmembrane region" description="Helical" evidence="2">
    <location>
        <begin position="355"/>
        <end position="374"/>
    </location>
</feature>
<evidence type="ECO:0000313" key="4">
    <source>
        <dbReference type="EMBL" id="QJW37881.1"/>
    </source>
</evidence>
<feature type="compositionally biased region" description="Low complexity" evidence="1">
    <location>
        <begin position="45"/>
        <end position="55"/>
    </location>
</feature>
<evidence type="ECO:0000256" key="1">
    <source>
        <dbReference type="SAM" id="MobiDB-lite"/>
    </source>
</evidence>
<feature type="signal peptide" evidence="3">
    <location>
        <begin position="1"/>
        <end position="31"/>
    </location>
</feature>
<dbReference type="Proteomes" id="UP000451354">
    <property type="component" value="Chromosome"/>
</dbReference>
<dbReference type="OrthoDB" id="5007573at2"/>
<evidence type="ECO:0008006" key="6">
    <source>
        <dbReference type="Google" id="ProtNLM"/>
    </source>
</evidence>
<keyword evidence="2" id="KW-0472">Membrane</keyword>
<feature type="region of interest" description="Disordered" evidence="1">
    <location>
        <begin position="45"/>
        <end position="86"/>
    </location>
</feature>
<gene>
    <name evidence="4" type="ORF">FIC82_018610</name>
</gene>
<accession>A0A6M5UKW7</accession>
<sequence>MIQRTARASSGTIGLLAVLLVAGPAALPAMAEESGSAVAAAPANVAPTPADDAPPGGTGEPAVSSPSAGLGPASLVEGAPPEPVVLDPSTERVLDVDRTTFTDRDRADGFVFTGTGFTPGADVVFWVPAGGEGGADLYEAVPVGDDGGVEFHLVPGRSGDEGSTTGPGSYRVWVEERLAPDRYASVGWYTLTLVAPVVEVDRATFTDDDREEGFLLSGSGFVPGATVLVDVAYTGIDLSTMHHEVIVDDAGGFAFRFVPGGPHPEHPDAQPNQYVLFVRQVVDGRAEPVDWVYLDRVVSGGATPVPPGALPGDQGATPSPAPVASPVALAPGDATSVRTVDAEAPTALAATGVDARTGTAAVALVGAGAALLVLRRLAARRRADLV</sequence>
<dbReference type="AlphaFoldDB" id="A0A6M5UKW7"/>
<dbReference type="EMBL" id="CP052757">
    <property type="protein sequence ID" value="QJW37881.1"/>
    <property type="molecule type" value="Genomic_DNA"/>
</dbReference>
<keyword evidence="5" id="KW-1185">Reference proteome</keyword>
<name>A0A6M5UKW7_9MICO</name>
<reference evidence="5" key="1">
    <citation type="journal article" date="2022" name="Int. J. Syst. Evol. Microbiol.">
        <title>Cellulosimicrobium protaetiae sp. nov., isolated from the gut of the larva of Protaetia brevitarsis seulensis.</title>
        <authorList>
            <person name="Le Han H."/>
            <person name="Nguyen T.T.H."/>
            <person name="Li Z."/>
            <person name="Shin N.R."/>
            <person name="Kim S.G."/>
        </authorList>
    </citation>
    <scope>NUCLEOTIDE SEQUENCE [LARGE SCALE GENOMIC DNA]</scope>
    <source>
        <strain evidence="5">BI34</strain>
    </source>
</reference>
<organism evidence="4 5">
    <name type="scientific">Cellulosimicrobium protaetiae</name>
    <dbReference type="NCBI Taxonomy" id="2587808"/>
    <lineage>
        <taxon>Bacteria</taxon>
        <taxon>Bacillati</taxon>
        <taxon>Actinomycetota</taxon>
        <taxon>Actinomycetes</taxon>
        <taxon>Micrococcales</taxon>
        <taxon>Promicromonosporaceae</taxon>
        <taxon>Cellulosimicrobium</taxon>
    </lineage>
</organism>